<sequence length="50" mass="5541">MLIKPKRLQAGDIVATVSPSWGGAGDSEIRWRYEQGVKRLEEVFGLTVVP</sequence>
<keyword evidence="1" id="KW-0645">Protease</keyword>
<dbReference type="InterPro" id="IPR027478">
    <property type="entry name" value="LdcA_N"/>
</dbReference>
<accession>A0A4U2ZTC6</accession>
<evidence type="ECO:0000313" key="2">
    <source>
        <dbReference type="Proteomes" id="UP000305524"/>
    </source>
</evidence>
<reference evidence="1 2" key="1">
    <citation type="journal article" date="2019" name="Environ. Microbiol.">
        <title>An active ?-lactamase is a part of an orchestrated cell wall stress resistance network of Bacillus subtilis and related rhizosphere species.</title>
        <authorList>
            <person name="Bucher T."/>
            <person name="Keren-Paz A."/>
            <person name="Hausser J."/>
            <person name="Olender T."/>
            <person name="Cytryn E."/>
            <person name="Kolodkin-Gal I."/>
        </authorList>
    </citation>
    <scope>NUCLEOTIDE SEQUENCE [LARGE SCALE GENOMIC DNA]</scope>
    <source>
        <strain evidence="1 2">I186</strain>
    </source>
</reference>
<proteinExistence type="predicted"/>
<dbReference type="InterPro" id="IPR029062">
    <property type="entry name" value="Class_I_gatase-like"/>
</dbReference>
<dbReference type="Proteomes" id="UP000305524">
    <property type="component" value="Unassembled WGS sequence"/>
</dbReference>
<dbReference type="SUPFAM" id="SSF52317">
    <property type="entry name" value="Class I glutamine amidotransferase-like"/>
    <property type="match status" value="1"/>
</dbReference>
<feature type="non-terminal residue" evidence="1">
    <location>
        <position position="50"/>
    </location>
</feature>
<gene>
    <name evidence="1" type="ORF">FC701_34730</name>
</gene>
<protein>
    <submittedName>
        <fullName evidence="1">LD-carboxypeptidase</fullName>
    </submittedName>
</protein>
<name>A0A4U2ZTC6_BACMY</name>
<evidence type="ECO:0000313" key="1">
    <source>
        <dbReference type="EMBL" id="TKI77692.1"/>
    </source>
</evidence>
<dbReference type="EMBL" id="SZOD01001380">
    <property type="protein sequence ID" value="TKI77692.1"/>
    <property type="molecule type" value="Genomic_DNA"/>
</dbReference>
<comment type="caution">
    <text evidence="1">The sequence shown here is derived from an EMBL/GenBank/DDBJ whole genome shotgun (WGS) entry which is preliminary data.</text>
</comment>
<dbReference type="Gene3D" id="3.40.50.10740">
    <property type="entry name" value="Class I glutamine amidotransferase-like"/>
    <property type="match status" value="1"/>
</dbReference>
<dbReference type="AlphaFoldDB" id="A0A4U2ZTC6"/>
<keyword evidence="1" id="KW-0378">Hydrolase</keyword>
<dbReference type="GO" id="GO:0004180">
    <property type="term" value="F:carboxypeptidase activity"/>
    <property type="evidence" value="ECO:0007669"/>
    <property type="project" value="UniProtKB-KW"/>
</dbReference>
<organism evidence="1 2">
    <name type="scientific">Bacillus mycoides</name>
    <dbReference type="NCBI Taxonomy" id="1405"/>
    <lineage>
        <taxon>Bacteria</taxon>
        <taxon>Bacillati</taxon>
        <taxon>Bacillota</taxon>
        <taxon>Bacilli</taxon>
        <taxon>Bacillales</taxon>
        <taxon>Bacillaceae</taxon>
        <taxon>Bacillus</taxon>
        <taxon>Bacillus cereus group</taxon>
    </lineage>
</organism>
<keyword evidence="1" id="KW-0121">Carboxypeptidase</keyword>